<accession>A0A4S8LZN8</accession>
<feature type="domain" description="DUF5648" evidence="2">
    <location>
        <begin position="35"/>
        <end position="171"/>
    </location>
</feature>
<proteinExistence type="predicted"/>
<keyword evidence="4" id="KW-1185">Reference proteome</keyword>
<feature type="chain" id="PRO_5020883870" description="DUF5648 domain-containing protein" evidence="1">
    <location>
        <begin position="29"/>
        <end position="174"/>
    </location>
</feature>
<evidence type="ECO:0000256" key="1">
    <source>
        <dbReference type="SAM" id="SignalP"/>
    </source>
</evidence>
<feature type="signal peptide" evidence="1">
    <location>
        <begin position="1"/>
        <end position="28"/>
    </location>
</feature>
<reference evidence="3 4" key="1">
    <citation type="journal article" date="2019" name="Nat. Ecol. Evol.">
        <title>Megaphylogeny resolves global patterns of mushroom evolution.</title>
        <authorList>
            <person name="Varga T."/>
            <person name="Krizsan K."/>
            <person name="Foldi C."/>
            <person name="Dima B."/>
            <person name="Sanchez-Garcia M."/>
            <person name="Sanchez-Ramirez S."/>
            <person name="Szollosi G.J."/>
            <person name="Szarkandi J.G."/>
            <person name="Papp V."/>
            <person name="Albert L."/>
            <person name="Andreopoulos W."/>
            <person name="Angelini C."/>
            <person name="Antonin V."/>
            <person name="Barry K.W."/>
            <person name="Bougher N.L."/>
            <person name="Buchanan P."/>
            <person name="Buyck B."/>
            <person name="Bense V."/>
            <person name="Catcheside P."/>
            <person name="Chovatia M."/>
            <person name="Cooper J."/>
            <person name="Damon W."/>
            <person name="Desjardin D."/>
            <person name="Finy P."/>
            <person name="Geml J."/>
            <person name="Haridas S."/>
            <person name="Hughes K."/>
            <person name="Justo A."/>
            <person name="Karasinski D."/>
            <person name="Kautmanova I."/>
            <person name="Kiss B."/>
            <person name="Kocsube S."/>
            <person name="Kotiranta H."/>
            <person name="LaButti K.M."/>
            <person name="Lechner B.E."/>
            <person name="Liimatainen K."/>
            <person name="Lipzen A."/>
            <person name="Lukacs Z."/>
            <person name="Mihaltcheva S."/>
            <person name="Morgado L.N."/>
            <person name="Niskanen T."/>
            <person name="Noordeloos M.E."/>
            <person name="Ohm R.A."/>
            <person name="Ortiz-Santana B."/>
            <person name="Ovrebo C."/>
            <person name="Racz N."/>
            <person name="Riley R."/>
            <person name="Savchenko A."/>
            <person name="Shiryaev A."/>
            <person name="Soop K."/>
            <person name="Spirin V."/>
            <person name="Szebenyi C."/>
            <person name="Tomsovsky M."/>
            <person name="Tulloss R.E."/>
            <person name="Uehling J."/>
            <person name="Grigoriev I.V."/>
            <person name="Vagvolgyi C."/>
            <person name="Papp T."/>
            <person name="Martin F.M."/>
            <person name="Miettinen O."/>
            <person name="Hibbett D.S."/>
            <person name="Nagy L.G."/>
        </authorList>
    </citation>
    <scope>NUCLEOTIDE SEQUENCE [LARGE SCALE GENOMIC DNA]</scope>
    <source>
        <strain evidence="3 4">CBS 962.96</strain>
    </source>
</reference>
<dbReference type="InterPro" id="IPR043708">
    <property type="entry name" value="DUF5648"/>
</dbReference>
<dbReference type="OrthoDB" id="9971254at2759"/>
<dbReference type="Proteomes" id="UP000297245">
    <property type="component" value="Unassembled WGS sequence"/>
</dbReference>
<keyword evidence="1" id="KW-0732">Signal</keyword>
<evidence type="ECO:0000259" key="2">
    <source>
        <dbReference type="Pfam" id="PF18885"/>
    </source>
</evidence>
<dbReference type="EMBL" id="ML179205">
    <property type="protein sequence ID" value="THU95219.1"/>
    <property type="molecule type" value="Genomic_DNA"/>
</dbReference>
<organism evidence="3 4">
    <name type="scientific">Dendrothele bispora (strain CBS 962.96)</name>
    <dbReference type="NCBI Taxonomy" id="1314807"/>
    <lineage>
        <taxon>Eukaryota</taxon>
        <taxon>Fungi</taxon>
        <taxon>Dikarya</taxon>
        <taxon>Basidiomycota</taxon>
        <taxon>Agaricomycotina</taxon>
        <taxon>Agaricomycetes</taxon>
        <taxon>Agaricomycetidae</taxon>
        <taxon>Agaricales</taxon>
        <taxon>Agaricales incertae sedis</taxon>
        <taxon>Dendrothele</taxon>
    </lineage>
</organism>
<evidence type="ECO:0000313" key="4">
    <source>
        <dbReference type="Proteomes" id="UP000297245"/>
    </source>
</evidence>
<evidence type="ECO:0000313" key="3">
    <source>
        <dbReference type="EMBL" id="THU95219.1"/>
    </source>
</evidence>
<protein>
    <recommendedName>
        <fullName evidence="2">DUF5648 domain-containing protein</fullName>
    </recommendedName>
</protein>
<name>A0A4S8LZN8_DENBC</name>
<gene>
    <name evidence="3" type="ORF">K435DRAFT_819805</name>
</gene>
<dbReference type="AlphaFoldDB" id="A0A4S8LZN8"/>
<sequence>MRFTVALTGMKAILAFACVIVRTVQTCGNPVDAVPLFRAFNPATGDHFYITNATEMGNAVASERYTREQDAARIFETEELSTVPFYRLFNPVIEDHFYTVSEEERDGAIASSECNDEGVPGYVYVDEGCGGEPFFRLFNQEAGDHFYTMSEGEVEFAETGGYVFEKIAAFTLEV</sequence>
<dbReference type="Pfam" id="PF18885">
    <property type="entry name" value="DUF5648"/>
    <property type="match status" value="1"/>
</dbReference>